<dbReference type="Proteomes" id="UP001500305">
    <property type="component" value="Unassembled WGS sequence"/>
</dbReference>
<feature type="domain" description="DUF1023" evidence="2">
    <location>
        <begin position="313"/>
        <end position="480"/>
    </location>
</feature>
<protein>
    <recommendedName>
        <fullName evidence="2">DUF1023 domain-containing protein</fullName>
    </recommendedName>
</protein>
<evidence type="ECO:0000259" key="2">
    <source>
        <dbReference type="Pfam" id="PF06259"/>
    </source>
</evidence>
<dbReference type="EMBL" id="BAAATR010000008">
    <property type="protein sequence ID" value="GAA2241768.1"/>
    <property type="molecule type" value="Genomic_DNA"/>
</dbReference>
<dbReference type="Pfam" id="PF06259">
    <property type="entry name" value="Abhydrolase_8"/>
    <property type="match status" value="1"/>
</dbReference>
<sequence length="575" mass="59571">MVDFTALRDARPSGLGPAADAYDELGRANAAHHEVIKEAVRWIVHGGNWTGSAAEAATKALERTDKRLDGSHTAMQGMGILLRDAADAFELAQAKLLEAVDEAAQAGFSVGPDGSVDCPPPTEADRHDPDYAALGAPQQARVNALAARIGGAVAEADAADQQIAALLDQLAQSARSGYGINRGAATTRLDSINDLGRKLTAAAWPPDDASPAQVHDWWRSLTPAEQQRLVKEHPELLGNRDGIPSAARDQANRIMLPRLLDAYRRKPSPLSAADQRKLDGFEAIRRRLAGELPDGGGPDSDPPLLLIGLGDQGQGRAVLSWGDPDTARHVSALVPGLDSTLAGAAGGDTTTALRIRQAAGEEATGTASMIWLGYDAPLWDGGSVLTKDRAVEGAAGYDRFLSGLRSTHQGDAPAHVTAIGHSYGSLLVGQAAQRPGGVPADDVVLVGSPGVGADHASQLSVGADHVYVGSAAADPVSHLPSRTDAAATGLAIGGSVVTSPFAAVTGHQVDPHGLWFGQDPASAEFGARRFKVDDGTPTDSHSNYFGKDGKGGDSLPNIGRIVGGHPDQITRVPGR</sequence>
<proteinExistence type="predicted"/>
<comment type="caution">
    <text evidence="3">The sequence shown here is derived from an EMBL/GenBank/DDBJ whole genome shotgun (WGS) entry which is preliminary data.</text>
</comment>
<organism evidence="3 4">
    <name type="scientific">Kitasatospora cystarginea</name>
    <dbReference type="NCBI Taxonomy" id="58350"/>
    <lineage>
        <taxon>Bacteria</taxon>
        <taxon>Bacillati</taxon>
        <taxon>Actinomycetota</taxon>
        <taxon>Actinomycetes</taxon>
        <taxon>Kitasatosporales</taxon>
        <taxon>Streptomycetaceae</taxon>
        <taxon>Kitasatospora</taxon>
    </lineage>
</organism>
<reference evidence="4" key="1">
    <citation type="journal article" date="2019" name="Int. J. Syst. Evol. Microbiol.">
        <title>The Global Catalogue of Microorganisms (GCM) 10K type strain sequencing project: providing services to taxonomists for standard genome sequencing and annotation.</title>
        <authorList>
            <consortium name="The Broad Institute Genomics Platform"/>
            <consortium name="The Broad Institute Genome Sequencing Center for Infectious Disease"/>
            <person name="Wu L."/>
            <person name="Ma J."/>
        </authorList>
    </citation>
    <scope>NUCLEOTIDE SEQUENCE [LARGE SCALE GENOMIC DNA]</scope>
    <source>
        <strain evidence="4">JCM 7356</strain>
    </source>
</reference>
<gene>
    <name evidence="3" type="ORF">GCM10010430_24170</name>
</gene>
<dbReference type="InterPro" id="IPR029058">
    <property type="entry name" value="AB_hydrolase_fold"/>
</dbReference>
<dbReference type="RefSeq" id="WP_344636305.1">
    <property type="nucleotide sequence ID" value="NZ_BAAATR010000008.1"/>
</dbReference>
<feature type="region of interest" description="Disordered" evidence="1">
    <location>
        <begin position="531"/>
        <end position="553"/>
    </location>
</feature>
<evidence type="ECO:0000313" key="4">
    <source>
        <dbReference type="Proteomes" id="UP001500305"/>
    </source>
</evidence>
<evidence type="ECO:0000313" key="3">
    <source>
        <dbReference type="EMBL" id="GAA2241768.1"/>
    </source>
</evidence>
<keyword evidence="4" id="KW-1185">Reference proteome</keyword>
<accession>A0ABP5QPV9</accession>
<name>A0ABP5QPV9_9ACTN</name>
<dbReference type="SUPFAM" id="SSF53474">
    <property type="entry name" value="alpha/beta-Hydrolases"/>
    <property type="match status" value="1"/>
</dbReference>
<evidence type="ECO:0000256" key="1">
    <source>
        <dbReference type="SAM" id="MobiDB-lite"/>
    </source>
</evidence>
<dbReference type="InterPro" id="IPR010427">
    <property type="entry name" value="DUF1023"/>
</dbReference>